<evidence type="ECO:0000256" key="5">
    <source>
        <dbReference type="SAM" id="Phobius"/>
    </source>
</evidence>
<comment type="subcellular location">
    <subcellularLocation>
        <location evidence="1">Membrane</location>
        <topology evidence="1">Multi-pass membrane protein</topology>
    </subcellularLocation>
</comment>
<evidence type="ECO:0000259" key="6">
    <source>
        <dbReference type="Pfam" id="PF04893"/>
    </source>
</evidence>
<feature type="transmembrane region" description="Helical" evidence="5">
    <location>
        <begin position="182"/>
        <end position="200"/>
    </location>
</feature>
<organism evidence="7 8">
    <name type="scientific">Candidatus Syntrophocurvum alkaliphilum</name>
    <dbReference type="NCBI Taxonomy" id="2293317"/>
    <lineage>
        <taxon>Bacteria</taxon>
        <taxon>Bacillati</taxon>
        <taxon>Bacillota</taxon>
        <taxon>Clostridia</taxon>
        <taxon>Eubacteriales</taxon>
        <taxon>Syntrophomonadaceae</taxon>
        <taxon>Candidatus Syntrophocurvum</taxon>
    </lineage>
</organism>
<gene>
    <name evidence="7" type="ORF">SYNTR_1550</name>
</gene>
<evidence type="ECO:0000256" key="4">
    <source>
        <dbReference type="ARBA" id="ARBA00023136"/>
    </source>
</evidence>
<dbReference type="GO" id="GO:0016020">
    <property type="term" value="C:membrane"/>
    <property type="evidence" value="ECO:0007669"/>
    <property type="project" value="UniProtKB-SubCell"/>
</dbReference>
<feature type="transmembrane region" description="Helical" evidence="5">
    <location>
        <begin position="126"/>
        <end position="148"/>
    </location>
</feature>
<dbReference type="KEGG" id="salq:SYNTR_1550"/>
<dbReference type="EMBL" id="CP046457">
    <property type="protein sequence ID" value="QGU00144.1"/>
    <property type="molecule type" value="Genomic_DNA"/>
</dbReference>
<evidence type="ECO:0000256" key="2">
    <source>
        <dbReference type="ARBA" id="ARBA00022692"/>
    </source>
</evidence>
<feature type="transmembrane region" description="Helical" evidence="5">
    <location>
        <begin position="207"/>
        <end position="225"/>
    </location>
</feature>
<proteinExistence type="predicted"/>
<keyword evidence="3 5" id="KW-1133">Transmembrane helix</keyword>
<dbReference type="AlphaFoldDB" id="A0A6I6DJ41"/>
<evidence type="ECO:0000313" key="7">
    <source>
        <dbReference type="EMBL" id="QGU00144.1"/>
    </source>
</evidence>
<evidence type="ECO:0000256" key="1">
    <source>
        <dbReference type="ARBA" id="ARBA00004141"/>
    </source>
</evidence>
<dbReference type="RefSeq" id="WP_156203962.1">
    <property type="nucleotide sequence ID" value="NZ_CP046457.1"/>
</dbReference>
<dbReference type="Pfam" id="PF04893">
    <property type="entry name" value="Yip1"/>
    <property type="match status" value="1"/>
</dbReference>
<accession>A0A6I6DJ41</accession>
<evidence type="ECO:0000313" key="8">
    <source>
        <dbReference type="Proteomes" id="UP000426444"/>
    </source>
</evidence>
<feature type="transmembrane region" description="Helical" evidence="5">
    <location>
        <begin position="37"/>
        <end position="59"/>
    </location>
</feature>
<feature type="transmembrane region" description="Helical" evidence="5">
    <location>
        <begin position="81"/>
        <end position="105"/>
    </location>
</feature>
<dbReference type="OrthoDB" id="1724610at2"/>
<feature type="domain" description="Yip1" evidence="6">
    <location>
        <begin position="18"/>
        <end position="219"/>
    </location>
</feature>
<reference evidence="8" key="1">
    <citation type="journal article" date="2019" name="Microbiology">
        <title>Complete Genome Sequence of an Uncultured Bacterium of the Candidate Phylum Bipolaricaulota.</title>
        <authorList>
            <person name="Kadnikov V.V."/>
            <person name="Mardanov A.V."/>
            <person name="Beletsky A.V."/>
            <person name="Frank Y.A."/>
            <person name="Karnachuk O.V."/>
            <person name="Ravin N.V."/>
        </authorList>
    </citation>
    <scope>NUCLEOTIDE SEQUENCE [LARGE SCALE GENOMIC DNA]</scope>
</reference>
<keyword evidence="8" id="KW-1185">Reference proteome</keyword>
<name>A0A6I6DJ41_9FIRM</name>
<keyword evidence="4 5" id="KW-0472">Membrane</keyword>
<evidence type="ECO:0000256" key="3">
    <source>
        <dbReference type="ARBA" id="ARBA00022989"/>
    </source>
</evidence>
<keyword evidence="2 5" id="KW-0812">Transmembrane</keyword>
<dbReference type="InterPro" id="IPR006977">
    <property type="entry name" value="Yip1_dom"/>
</dbReference>
<dbReference type="Proteomes" id="UP000426444">
    <property type="component" value="Chromosome"/>
</dbReference>
<sequence>MDLQYEKHEPMDVKQRIIGIFKNPKEVFLDVYQKPNIFSALVIIILVNLFLIFPLFSIINEYVLLELNYEADVIADSVRNFMLAAGIIGAILAPVGFAFICGVLFKLYNLFDGRTVELKRFFAVGVYAYFPSLLSDILKFPFIFFTSVENFDMDKLLTSLYILLPQDTPLFIAEVAKSLDPFYIWSLYLVALGSAIAMKTKVKTTSIFLFSLWFGLVLISSFLAVG</sequence>
<protein>
    <recommendedName>
        <fullName evidence="6">Yip1 domain-containing protein</fullName>
    </recommendedName>
</protein>